<evidence type="ECO:0000313" key="3">
    <source>
        <dbReference type="Proteomes" id="UP001578633"/>
    </source>
</evidence>
<keyword evidence="3" id="KW-1185">Reference proteome</keyword>
<evidence type="ECO:0000256" key="1">
    <source>
        <dbReference type="SAM" id="MobiDB-lite"/>
    </source>
</evidence>
<gene>
    <name evidence="2" type="ORF">ACET3X_009994</name>
</gene>
<comment type="caution">
    <text evidence="2">The sequence shown here is derived from an EMBL/GenBank/DDBJ whole genome shotgun (WGS) entry which is preliminary data.</text>
</comment>
<sequence length="131" mass="14755">MSYSYQVEEFLKSSIISHARVVYGSEHPAGSVFDVVSSSPKRHRFVSHVVVYPNTQPVSSDEVVSGKCVGVLRSQVFKSILQTYEDLITFLRTETLGAIDKEESEQEDEEENEEVDEEMEEGNMEEGDGED</sequence>
<dbReference type="Proteomes" id="UP001578633">
    <property type="component" value="Chromosome 10"/>
</dbReference>
<name>A0ABR3U717_9PLEO</name>
<reference evidence="2 3" key="1">
    <citation type="submission" date="2024-09" db="EMBL/GenBank/DDBJ databases">
        <title>T2T genomes of carrot and Alternaria dauci and their utility for understanding host-pathogen interaction during carrot leaf blight disease.</title>
        <authorList>
            <person name="Liu W."/>
            <person name="Xu S."/>
            <person name="Ou C."/>
            <person name="Liu X."/>
            <person name="Zhuang F."/>
            <person name="Deng X.W."/>
        </authorList>
    </citation>
    <scope>NUCLEOTIDE SEQUENCE [LARGE SCALE GENOMIC DNA]</scope>
    <source>
        <strain evidence="2 3">A2016</strain>
    </source>
</reference>
<evidence type="ECO:0000313" key="2">
    <source>
        <dbReference type="EMBL" id="KAL1792243.1"/>
    </source>
</evidence>
<dbReference type="GeneID" id="96090316"/>
<dbReference type="RefSeq" id="XP_069302827.1">
    <property type="nucleotide sequence ID" value="XM_069456170.1"/>
</dbReference>
<organism evidence="2 3">
    <name type="scientific">Alternaria dauci</name>
    <dbReference type="NCBI Taxonomy" id="48095"/>
    <lineage>
        <taxon>Eukaryota</taxon>
        <taxon>Fungi</taxon>
        <taxon>Dikarya</taxon>
        <taxon>Ascomycota</taxon>
        <taxon>Pezizomycotina</taxon>
        <taxon>Dothideomycetes</taxon>
        <taxon>Pleosporomycetidae</taxon>
        <taxon>Pleosporales</taxon>
        <taxon>Pleosporineae</taxon>
        <taxon>Pleosporaceae</taxon>
        <taxon>Alternaria</taxon>
        <taxon>Alternaria sect. Porri</taxon>
    </lineage>
</organism>
<proteinExistence type="predicted"/>
<feature type="compositionally biased region" description="Acidic residues" evidence="1">
    <location>
        <begin position="102"/>
        <end position="131"/>
    </location>
</feature>
<dbReference type="EMBL" id="JBHGVX010000010">
    <property type="protein sequence ID" value="KAL1792243.1"/>
    <property type="molecule type" value="Genomic_DNA"/>
</dbReference>
<protein>
    <submittedName>
        <fullName evidence="2">Uncharacterized protein</fullName>
    </submittedName>
</protein>
<feature type="region of interest" description="Disordered" evidence="1">
    <location>
        <begin position="98"/>
        <end position="131"/>
    </location>
</feature>
<accession>A0ABR3U717</accession>